<dbReference type="Proteomes" id="UP000504844">
    <property type="component" value="Chromosome"/>
</dbReference>
<dbReference type="InterPro" id="IPR008861">
    <property type="entry name" value="GpX-like"/>
</dbReference>
<sequence>MEFIEHRSAEGERWDHLAWRYYGDACLYQPILDANPQLRILPALSGGLRVRIPILDAGDSDQAAFEDLPPWKR</sequence>
<dbReference type="Pfam" id="PF05489">
    <property type="entry name" value="Phage_tail_X"/>
    <property type="match status" value="1"/>
</dbReference>
<proteinExistence type="predicted"/>
<dbReference type="EMBL" id="CP054143">
    <property type="protein sequence ID" value="QKJ68023.1"/>
    <property type="molecule type" value="Genomic_DNA"/>
</dbReference>
<protein>
    <submittedName>
        <fullName evidence="1">Tail protein X</fullName>
    </submittedName>
</protein>
<reference evidence="1 2" key="1">
    <citation type="submission" date="2020-05" db="EMBL/GenBank/DDBJ databases">
        <title>Complete genome sequence of Deefgea sp. D17.</title>
        <authorList>
            <person name="Bae J.-W."/>
            <person name="Han J.E."/>
        </authorList>
    </citation>
    <scope>NUCLEOTIDE SEQUENCE [LARGE SCALE GENOMIC DNA]</scope>
    <source>
        <strain evidence="1 2">D17</strain>
    </source>
</reference>
<gene>
    <name evidence="1" type="ORF">HQN60_15565</name>
</gene>
<dbReference type="AlphaFoldDB" id="A0A6M8SRP1"/>
<keyword evidence="2" id="KW-1185">Reference proteome</keyword>
<name>A0A6M8SRP1_9NEIS</name>
<organism evidence="1 2">
    <name type="scientific">Deefgea piscis</name>
    <dbReference type="NCBI Taxonomy" id="2739061"/>
    <lineage>
        <taxon>Bacteria</taxon>
        <taxon>Pseudomonadati</taxon>
        <taxon>Pseudomonadota</taxon>
        <taxon>Betaproteobacteria</taxon>
        <taxon>Neisseriales</taxon>
        <taxon>Chitinibacteraceae</taxon>
        <taxon>Deefgea</taxon>
    </lineage>
</organism>
<accession>A0A6M8SRP1</accession>
<evidence type="ECO:0000313" key="1">
    <source>
        <dbReference type="EMBL" id="QKJ68023.1"/>
    </source>
</evidence>
<evidence type="ECO:0000313" key="2">
    <source>
        <dbReference type="Proteomes" id="UP000504844"/>
    </source>
</evidence>
<dbReference type="KEGG" id="dee:HQN60_15565"/>
<dbReference type="RefSeq" id="WP_173534524.1">
    <property type="nucleotide sequence ID" value="NZ_CP054143.1"/>
</dbReference>